<protein>
    <submittedName>
        <fullName evidence="2">Uncharacterized protein</fullName>
    </submittedName>
</protein>
<proteinExistence type="predicted"/>
<feature type="region of interest" description="Disordered" evidence="1">
    <location>
        <begin position="83"/>
        <end position="120"/>
    </location>
</feature>
<dbReference type="EMBL" id="BLLF01000505">
    <property type="protein sequence ID" value="GFH12457.1"/>
    <property type="molecule type" value="Genomic_DNA"/>
</dbReference>
<sequence>QGHGTGIGADAQVTSQPQVNITGEHQVNITGGVNTNSADTHKAGPSPDVYAWSSYPDAPGVACLELSETLQWSQQERRVITQRVGEPANRGRPPETALGHTVTQPAHHRAARGQSAAVQWQHTHTHAAGLSCWTSWVPVLQRSSSRSKGWLRRWQQQGGVADPARKPKTPHPSTATCRPPPPGSIKFMRRSVRAPGQTSTPEISSAWNTPEQRRLRAPLSMAAILGCAHHKALHCATAALLPAVMRYSSTTAASTGATAIANEGTLRGSGKKESSKAGKGGPAVVKTTTPGQAAGKARGGSPGSSSSSSDLQEQGLLAEPWEHRPS</sequence>
<comment type="caution">
    <text evidence="2">The sequence shown here is derived from an EMBL/GenBank/DDBJ whole genome shotgun (WGS) entry which is preliminary data.</text>
</comment>
<feature type="non-terminal residue" evidence="2">
    <location>
        <position position="1"/>
    </location>
</feature>
<keyword evidence="3" id="KW-1185">Reference proteome</keyword>
<organism evidence="2 3">
    <name type="scientific">Haematococcus lacustris</name>
    <name type="common">Green alga</name>
    <name type="synonym">Haematococcus pluvialis</name>
    <dbReference type="NCBI Taxonomy" id="44745"/>
    <lineage>
        <taxon>Eukaryota</taxon>
        <taxon>Viridiplantae</taxon>
        <taxon>Chlorophyta</taxon>
        <taxon>core chlorophytes</taxon>
        <taxon>Chlorophyceae</taxon>
        <taxon>CS clade</taxon>
        <taxon>Chlamydomonadales</taxon>
        <taxon>Haematococcaceae</taxon>
        <taxon>Haematococcus</taxon>
    </lineage>
</organism>
<reference evidence="2 3" key="1">
    <citation type="submission" date="2020-02" db="EMBL/GenBank/DDBJ databases">
        <title>Draft genome sequence of Haematococcus lacustris strain NIES-144.</title>
        <authorList>
            <person name="Morimoto D."/>
            <person name="Nakagawa S."/>
            <person name="Yoshida T."/>
            <person name="Sawayama S."/>
        </authorList>
    </citation>
    <scope>NUCLEOTIDE SEQUENCE [LARGE SCALE GENOMIC DNA]</scope>
    <source>
        <strain evidence="2 3">NIES-144</strain>
    </source>
</reference>
<dbReference type="AlphaFoldDB" id="A0A699YQ67"/>
<name>A0A699YQ67_HAELA</name>
<dbReference type="Proteomes" id="UP000485058">
    <property type="component" value="Unassembled WGS sequence"/>
</dbReference>
<accession>A0A699YQ67</accession>
<feature type="region of interest" description="Disordered" evidence="1">
    <location>
        <begin position="147"/>
        <end position="184"/>
    </location>
</feature>
<feature type="non-terminal residue" evidence="2">
    <location>
        <position position="326"/>
    </location>
</feature>
<evidence type="ECO:0000313" key="2">
    <source>
        <dbReference type="EMBL" id="GFH12457.1"/>
    </source>
</evidence>
<evidence type="ECO:0000256" key="1">
    <source>
        <dbReference type="SAM" id="MobiDB-lite"/>
    </source>
</evidence>
<evidence type="ECO:0000313" key="3">
    <source>
        <dbReference type="Proteomes" id="UP000485058"/>
    </source>
</evidence>
<feature type="region of interest" description="Disordered" evidence="1">
    <location>
        <begin position="264"/>
        <end position="326"/>
    </location>
</feature>
<gene>
    <name evidence="2" type="ORF">HaLaN_08152</name>
</gene>